<dbReference type="AlphaFoldDB" id="A0A4S2GYV7"/>
<protein>
    <submittedName>
        <fullName evidence="3">Glycosyltransferase family 9 protein</fullName>
    </submittedName>
</protein>
<gene>
    <name evidence="3" type="ORF">E5163_11240</name>
</gene>
<dbReference type="Gene3D" id="3.40.50.2000">
    <property type="entry name" value="Glycogen Phosphorylase B"/>
    <property type="match status" value="2"/>
</dbReference>
<dbReference type="GO" id="GO:0009244">
    <property type="term" value="P:lipopolysaccharide core region biosynthetic process"/>
    <property type="evidence" value="ECO:0007669"/>
    <property type="project" value="TreeGrafter"/>
</dbReference>
<reference evidence="3 4" key="1">
    <citation type="journal article" date="2017" name="Int. J. Syst. Evol. Microbiol.">
        <title>Marinicauda algicola sp. nov., isolated from a marine red alga Rhodosorus marinus.</title>
        <authorList>
            <person name="Jeong S.E."/>
            <person name="Jeon S.H."/>
            <person name="Chun B.H."/>
            <person name="Kim D.W."/>
            <person name="Jeon C.O."/>
        </authorList>
    </citation>
    <scope>NUCLEOTIDE SEQUENCE [LARGE SCALE GENOMIC DNA]</scope>
    <source>
        <strain evidence="3 4">JCM 31718</strain>
    </source>
</reference>
<dbReference type="EMBL" id="SRXW01000003">
    <property type="protein sequence ID" value="TGY88387.1"/>
    <property type="molecule type" value="Genomic_DNA"/>
</dbReference>
<keyword evidence="4" id="KW-1185">Reference proteome</keyword>
<dbReference type="CDD" id="cd03789">
    <property type="entry name" value="GT9_LPS_heptosyltransferase"/>
    <property type="match status" value="1"/>
</dbReference>
<name>A0A4S2GYV7_9PROT</name>
<keyword evidence="2 3" id="KW-0808">Transferase</keyword>
<evidence type="ECO:0000256" key="2">
    <source>
        <dbReference type="ARBA" id="ARBA00022679"/>
    </source>
</evidence>
<accession>A0A4S2GYV7</accession>
<dbReference type="SUPFAM" id="SSF53756">
    <property type="entry name" value="UDP-Glycosyltransferase/glycogen phosphorylase"/>
    <property type="match status" value="1"/>
</dbReference>
<dbReference type="InterPro" id="IPR051199">
    <property type="entry name" value="LPS_LOS_Heptosyltrfase"/>
</dbReference>
<dbReference type="PANTHER" id="PTHR30160:SF1">
    <property type="entry name" value="LIPOPOLYSACCHARIDE 1,2-N-ACETYLGLUCOSAMINETRANSFERASE-RELATED"/>
    <property type="match status" value="1"/>
</dbReference>
<dbReference type="Pfam" id="PF01075">
    <property type="entry name" value="Glyco_transf_9"/>
    <property type="match status" value="1"/>
</dbReference>
<dbReference type="RefSeq" id="WP_135996233.1">
    <property type="nucleotide sequence ID" value="NZ_CP071057.1"/>
</dbReference>
<dbReference type="GO" id="GO:0008713">
    <property type="term" value="F:ADP-heptose-lipopolysaccharide heptosyltransferase activity"/>
    <property type="evidence" value="ECO:0007669"/>
    <property type="project" value="TreeGrafter"/>
</dbReference>
<evidence type="ECO:0000313" key="3">
    <source>
        <dbReference type="EMBL" id="TGY88387.1"/>
    </source>
</evidence>
<evidence type="ECO:0000313" key="4">
    <source>
        <dbReference type="Proteomes" id="UP000308054"/>
    </source>
</evidence>
<dbReference type="InterPro" id="IPR002201">
    <property type="entry name" value="Glyco_trans_9"/>
</dbReference>
<proteinExistence type="predicted"/>
<dbReference type="OrthoDB" id="9797795at2"/>
<organism evidence="3 4">
    <name type="scientific">Marinicauda algicola</name>
    <dbReference type="NCBI Taxonomy" id="2029849"/>
    <lineage>
        <taxon>Bacteria</taxon>
        <taxon>Pseudomonadati</taxon>
        <taxon>Pseudomonadota</taxon>
        <taxon>Alphaproteobacteria</taxon>
        <taxon>Maricaulales</taxon>
        <taxon>Maricaulaceae</taxon>
        <taxon>Marinicauda</taxon>
    </lineage>
</organism>
<comment type="caution">
    <text evidence="3">The sequence shown here is derived from an EMBL/GenBank/DDBJ whole genome shotgun (WGS) entry which is preliminary data.</text>
</comment>
<keyword evidence="1" id="KW-0328">Glycosyltransferase</keyword>
<dbReference type="GO" id="GO:0005829">
    <property type="term" value="C:cytosol"/>
    <property type="evidence" value="ECO:0007669"/>
    <property type="project" value="TreeGrafter"/>
</dbReference>
<sequence length="319" mass="33687">MTRILFISSTRIGDAVLSSGLLDHLIGTHPGARVTVACGPLAAPLFRAVPQVEAVIVMAKRKGGGHWIDLWRRTVTTRWDLVIDLRGSATSWFLLARQRHVKRKGLVNGHAPRHKVEEAGDVLALSPPPAPRLWLSQEAKAKAASLLPDGPVLAIAPAAAAPFKEWPRERFAALARALTGEGGALEGAVVAVFGGPGDEAAAKAAVDGIDADRVIDLTGRLAIDEAAACLARASVFVGNDSGLMHLAAAAGTPTLGLFGPTDERLYGPWGEKTRAIRAGGPAEERERGKLRFAQQSLMGELALEPVLTAAESLIARYVR</sequence>
<evidence type="ECO:0000256" key="1">
    <source>
        <dbReference type="ARBA" id="ARBA00022676"/>
    </source>
</evidence>
<dbReference type="PANTHER" id="PTHR30160">
    <property type="entry name" value="TETRAACYLDISACCHARIDE 4'-KINASE-RELATED"/>
    <property type="match status" value="1"/>
</dbReference>
<dbReference type="Proteomes" id="UP000308054">
    <property type="component" value="Unassembled WGS sequence"/>
</dbReference>